<dbReference type="Proteomes" id="UP000299102">
    <property type="component" value="Unassembled WGS sequence"/>
</dbReference>
<keyword evidence="2" id="KW-1185">Reference proteome</keyword>
<protein>
    <submittedName>
        <fullName evidence="1">Uncharacterized protein</fullName>
    </submittedName>
</protein>
<organism evidence="1 2">
    <name type="scientific">Eumeta variegata</name>
    <name type="common">Bagworm moth</name>
    <name type="synonym">Eumeta japonica</name>
    <dbReference type="NCBI Taxonomy" id="151549"/>
    <lineage>
        <taxon>Eukaryota</taxon>
        <taxon>Metazoa</taxon>
        <taxon>Ecdysozoa</taxon>
        <taxon>Arthropoda</taxon>
        <taxon>Hexapoda</taxon>
        <taxon>Insecta</taxon>
        <taxon>Pterygota</taxon>
        <taxon>Neoptera</taxon>
        <taxon>Endopterygota</taxon>
        <taxon>Lepidoptera</taxon>
        <taxon>Glossata</taxon>
        <taxon>Ditrysia</taxon>
        <taxon>Tineoidea</taxon>
        <taxon>Psychidae</taxon>
        <taxon>Oiketicinae</taxon>
        <taxon>Eumeta</taxon>
    </lineage>
</organism>
<dbReference type="OrthoDB" id="6753017at2759"/>
<evidence type="ECO:0000313" key="1">
    <source>
        <dbReference type="EMBL" id="GBP26356.1"/>
    </source>
</evidence>
<reference evidence="1 2" key="1">
    <citation type="journal article" date="2019" name="Commun. Biol.">
        <title>The bagworm genome reveals a unique fibroin gene that provides high tensile strength.</title>
        <authorList>
            <person name="Kono N."/>
            <person name="Nakamura H."/>
            <person name="Ohtoshi R."/>
            <person name="Tomita M."/>
            <person name="Numata K."/>
            <person name="Arakawa K."/>
        </authorList>
    </citation>
    <scope>NUCLEOTIDE SEQUENCE [LARGE SCALE GENOMIC DNA]</scope>
</reference>
<dbReference type="EMBL" id="BGZK01000179">
    <property type="protein sequence ID" value="GBP26356.1"/>
    <property type="molecule type" value="Genomic_DNA"/>
</dbReference>
<evidence type="ECO:0000313" key="2">
    <source>
        <dbReference type="Proteomes" id="UP000299102"/>
    </source>
</evidence>
<dbReference type="AlphaFoldDB" id="A0A4C1UK61"/>
<accession>A0A4C1UK61</accession>
<name>A0A4C1UK61_EUMVA</name>
<comment type="caution">
    <text evidence="1">The sequence shown here is derived from an EMBL/GenBank/DDBJ whole genome shotgun (WGS) entry which is preliminary data.</text>
</comment>
<proteinExistence type="predicted"/>
<gene>
    <name evidence="1" type="ORF">EVAR_95529_1</name>
</gene>
<sequence>MKEVLSLIYTAKSLEKILNPYVRALRARKLHQLTLAIIDDIEINNETSEALLLQFNQKMRDYEKRGPTANLCSQYFHMVSIAKEFIRAEHEDPYIDHETTDVLLLQKFTLTQENEEGEEEDLTFQ</sequence>